<dbReference type="EMBL" id="VORY01000009">
    <property type="protein sequence ID" value="TXD93655.1"/>
    <property type="molecule type" value="Genomic_DNA"/>
</dbReference>
<organism evidence="1 2">
    <name type="scientific">Gillisia hiemivivida</name>
    <dbReference type="NCBI Taxonomy" id="291190"/>
    <lineage>
        <taxon>Bacteria</taxon>
        <taxon>Pseudomonadati</taxon>
        <taxon>Bacteroidota</taxon>
        <taxon>Flavobacteriia</taxon>
        <taxon>Flavobacteriales</taxon>
        <taxon>Flavobacteriaceae</taxon>
        <taxon>Gillisia</taxon>
    </lineage>
</organism>
<dbReference type="PANTHER" id="PTHR35145">
    <property type="entry name" value="CYTOPLASMIC PROTEIN-RELATED"/>
    <property type="match status" value="1"/>
</dbReference>
<dbReference type="RefSeq" id="WP_146932437.1">
    <property type="nucleotide sequence ID" value="NZ_CBCSHZ010000011.1"/>
</dbReference>
<dbReference type="SUPFAM" id="SSF142906">
    <property type="entry name" value="YjbR-like"/>
    <property type="match status" value="1"/>
</dbReference>
<sequence length="119" mass="13641">MDIETYRDYCLSKKGVTEGLPFGPDSLVLKLMGKIFTIASLDEVPLRVNLKCDPERAISLREEHPETILPGYHMNKKHWNTMVLDGSLQKTLIFELVDHSYNLIRAGLTKKLKEELDLL</sequence>
<dbReference type="InterPro" id="IPR038056">
    <property type="entry name" value="YjbR-like_sf"/>
</dbReference>
<gene>
    <name evidence="1" type="ORF">ES724_09515</name>
</gene>
<dbReference type="OrthoDB" id="9789813at2"/>
<dbReference type="Pfam" id="PF04237">
    <property type="entry name" value="YjbR"/>
    <property type="match status" value="1"/>
</dbReference>
<proteinExistence type="predicted"/>
<keyword evidence="1" id="KW-0238">DNA-binding</keyword>
<dbReference type="InterPro" id="IPR007351">
    <property type="entry name" value="YjbR"/>
</dbReference>
<evidence type="ECO:0000313" key="1">
    <source>
        <dbReference type="EMBL" id="TXD93655.1"/>
    </source>
</evidence>
<comment type="caution">
    <text evidence="1">The sequence shown here is derived from an EMBL/GenBank/DDBJ whole genome shotgun (WGS) entry which is preliminary data.</text>
</comment>
<protein>
    <submittedName>
        <fullName evidence="1">MmcQ/YjbR family DNA-binding protein</fullName>
    </submittedName>
</protein>
<reference evidence="1 2" key="1">
    <citation type="submission" date="2019-08" db="EMBL/GenBank/DDBJ databases">
        <title>Genome sequence of Gillisia hiemivivida IC154 (type strain).</title>
        <authorList>
            <person name="Bowman J.P."/>
        </authorList>
    </citation>
    <scope>NUCLEOTIDE SEQUENCE [LARGE SCALE GENOMIC DNA]</scope>
    <source>
        <strain evidence="1 2">IC154</strain>
    </source>
</reference>
<accession>A0A5C6ZS41</accession>
<dbReference type="Gene3D" id="3.90.1150.30">
    <property type="match status" value="1"/>
</dbReference>
<keyword evidence="2" id="KW-1185">Reference proteome</keyword>
<name>A0A5C6ZS41_9FLAO</name>
<evidence type="ECO:0000313" key="2">
    <source>
        <dbReference type="Proteomes" id="UP000321367"/>
    </source>
</evidence>
<dbReference type="AlphaFoldDB" id="A0A5C6ZS41"/>
<dbReference type="InterPro" id="IPR058532">
    <property type="entry name" value="YjbR/MT2646/Rv2570-like"/>
</dbReference>
<dbReference type="GO" id="GO:0003677">
    <property type="term" value="F:DNA binding"/>
    <property type="evidence" value="ECO:0007669"/>
    <property type="project" value="UniProtKB-KW"/>
</dbReference>
<dbReference type="PANTHER" id="PTHR35145:SF1">
    <property type="entry name" value="CYTOPLASMIC PROTEIN"/>
    <property type="match status" value="1"/>
</dbReference>
<dbReference type="Proteomes" id="UP000321367">
    <property type="component" value="Unassembled WGS sequence"/>
</dbReference>